<dbReference type="PROSITE" id="PS51186">
    <property type="entry name" value="GNAT"/>
    <property type="match status" value="1"/>
</dbReference>
<proteinExistence type="predicted"/>
<protein>
    <submittedName>
        <fullName evidence="2">RimJ/RimL family protein N-acetyltransferase</fullName>
    </submittedName>
</protein>
<organism evidence="2 3">
    <name type="scientific">Kerstersia gyiorum</name>
    <dbReference type="NCBI Taxonomy" id="206506"/>
    <lineage>
        <taxon>Bacteria</taxon>
        <taxon>Pseudomonadati</taxon>
        <taxon>Pseudomonadota</taxon>
        <taxon>Betaproteobacteria</taxon>
        <taxon>Burkholderiales</taxon>
        <taxon>Alcaligenaceae</taxon>
        <taxon>Kerstersia</taxon>
    </lineage>
</organism>
<sequence length="210" mass="23247">MAGMMSWLLSLLRPLFAPPVCALFGALFCRSFLLRILPAILTMIQTARLSLRPFAAADANEAFACMTPTLTRYMAFEPPASAAVFELIWRQWLWKIAEGSDFVFTIRTLADGQFMGLAGLYRTAEPEPELGIWIREDAHGQGYGGEAVAAVAHWGAQRLPVAAFIYPVAEENHASRRIAQALGGTVFASESTPKYQAVIYRIPRPEPRQE</sequence>
<dbReference type="EMBL" id="SGWZ01000006">
    <property type="protein sequence ID" value="RZS65248.1"/>
    <property type="molecule type" value="Genomic_DNA"/>
</dbReference>
<name>A0A4Q7ME23_9BURK</name>
<dbReference type="Pfam" id="PF13302">
    <property type="entry name" value="Acetyltransf_3"/>
    <property type="match status" value="1"/>
</dbReference>
<dbReference type="InterPro" id="IPR051531">
    <property type="entry name" value="N-acetyltransferase"/>
</dbReference>
<dbReference type="InterPro" id="IPR016181">
    <property type="entry name" value="Acyl_CoA_acyltransferase"/>
</dbReference>
<dbReference type="InterPro" id="IPR000182">
    <property type="entry name" value="GNAT_dom"/>
</dbReference>
<evidence type="ECO:0000259" key="1">
    <source>
        <dbReference type="PROSITE" id="PS51186"/>
    </source>
</evidence>
<dbReference type="GO" id="GO:0016747">
    <property type="term" value="F:acyltransferase activity, transferring groups other than amino-acyl groups"/>
    <property type="evidence" value="ECO:0007669"/>
    <property type="project" value="InterPro"/>
</dbReference>
<dbReference type="Gene3D" id="3.40.630.30">
    <property type="match status" value="1"/>
</dbReference>
<evidence type="ECO:0000313" key="2">
    <source>
        <dbReference type="EMBL" id="RZS65248.1"/>
    </source>
</evidence>
<gene>
    <name evidence="2" type="ORF">EV679_3035</name>
</gene>
<dbReference type="PANTHER" id="PTHR43792:SF1">
    <property type="entry name" value="N-ACETYLTRANSFERASE DOMAIN-CONTAINING PROTEIN"/>
    <property type="match status" value="1"/>
</dbReference>
<evidence type="ECO:0000313" key="3">
    <source>
        <dbReference type="Proteomes" id="UP000292039"/>
    </source>
</evidence>
<accession>A0A4Q7ME23</accession>
<dbReference type="SUPFAM" id="SSF55729">
    <property type="entry name" value="Acyl-CoA N-acyltransferases (Nat)"/>
    <property type="match status" value="1"/>
</dbReference>
<feature type="domain" description="N-acetyltransferase" evidence="1">
    <location>
        <begin position="49"/>
        <end position="205"/>
    </location>
</feature>
<reference evidence="2 3" key="1">
    <citation type="submission" date="2019-02" db="EMBL/GenBank/DDBJ databases">
        <title>Genomic Encyclopedia of Type Strains, Phase IV (KMG-IV): sequencing the most valuable type-strain genomes for metagenomic binning, comparative biology and taxonomic classification.</title>
        <authorList>
            <person name="Goeker M."/>
        </authorList>
    </citation>
    <scope>NUCLEOTIDE SEQUENCE [LARGE SCALE GENOMIC DNA]</scope>
    <source>
        <strain evidence="2 3">DSM 16618</strain>
    </source>
</reference>
<keyword evidence="2" id="KW-0808">Transferase</keyword>
<comment type="caution">
    <text evidence="2">The sequence shown here is derived from an EMBL/GenBank/DDBJ whole genome shotgun (WGS) entry which is preliminary data.</text>
</comment>
<dbReference type="AlphaFoldDB" id="A0A4Q7ME23"/>
<dbReference type="PANTHER" id="PTHR43792">
    <property type="entry name" value="GNAT FAMILY, PUTATIVE (AFU_ORTHOLOGUE AFUA_3G00765)-RELATED-RELATED"/>
    <property type="match status" value="1"/>
</dbReference>
<dbReference type="Proteomes" id="UP000292039">
    <property type="component" value="Unassembled WGS sequence"/>
</dbReference>